<protein>
    <submittedName>
        <fullName evidence="2">Type VII secretion protein EccB</fullName>
    </submittedName>
</protein>
<feature type="transmembrane region" description="Helical" evidence="1">
    <location>
        <begin position="41"/>
        <end position="61"/>
    </location>
</feature>
<evidence type="ECO:0000313" key="2">
    <source>
        <dbReference type="EMBL" id="QKM66297.1"/>
    </source>
</evidence>
<gene>
    <name evidence="2" type="primary">eccB</name>
    <name evidence="2" type="ORF">STSU_003070</name>
</gene>
<dbReference type="InterPro" id="IPR044857">
    <property type="entry name" value="T7SS_EccB_R1"/>
</dbReference>
<dbReference type="GO" id="GO:0005576">
    <property type="term" value="C:extracellular region"/>
    <property type="evidence" value="ECO:0007669"/>
    <property type="project" value="TreeGrafter"/>
</dbReference>
<dbReference type="NCBIfam" id="TIGR03919">
    <property type="entry name" value="T7SS_EccB"/>
    <property type="match status" value="1"/>
</dbReference>
<dbReference type="Gene3D" id="3.30.2390.20">
    <property type="entry name" value="Type VII secretion system EccB, repeat 1 domain"/>
    <property type="match status" value="1"/>
</dbReference>
<dbReference type="PANTHER" id="PTHR40765">
    <property type="entry name" value="ESX-2 SECRETION SYSTEM ATPASE ECCB2"/>
    <property type="match status" value="1"/>
</dbReference>
<name>A0A7G3U7F1_STRT9</name>
<keyword evidence="1" id="KW-0472">Membrane</keyword>
<proteinExistence type="predicted"/>
<reference evidence="2 3" key="1">
    <citation type="journal article" date="2012" name="J. Bacteriol.">
        <title>Draft genome of Streptomyces tsukubaensis NRRL 18488, the producer of the clinically important immunosuppressant tacrolimus (FK506).</title>
        <authorList>
            <person name="Barreiro C."/>
            <person name="Prieto C."/>
            <person name="Sola-Landa A."/>
            <person name="Solera E."/>
            <person name="Martinez-Castro M."/>
            <person name="Perez-Redondo R."/>
            <person name="Garcia-Estrada C."/>
            <person name="Aparicio J.F."/>
            <person name="Fernandez-Martinez L.T."/>
            <person name="Santos-Aberturas J."/>
            <person name="Salehi-Najafabadi Z."/>
            <person name="Rodriguez-Garcia A."/>
            <person name="Tauch A."/>
            <person name="Martin J.F."/>
        </authorList>
    </citation>
    <scope>NUCLEOTIDE SEQUENCE [LARGE SCALE GENOMIC DNA]</scope>
    <source>
        <strain evidence="3">DSM 42081 / NBRC 108919 / NRRL 18488 / 9993</strain>
    </source>
</reference>
<dbReference type="InterPro" id="IPR007795">
    <property type="entry name" value="T7SS_EccB"/>
</dbReference>
<keyword evidence="3" id="KW-1185">Reference proteome</keyword>
<dbReference type="PANTHER" id="PTHR40765:SF2">
    <property type="entry name" value="ESX-2 SECRETION SYSTEM ATPASE ECCB2"/>
    <property type="match status" value="1"/>
</dbReference>
<dbReference type="RefSeq" id="WP_040913031.1">
    <property type="nucleotide sequence ID" value="NZ_CP029159.1"/>
</dbReference>
<keyword evidence="1" id="KW-0812">Transmembrane</keyword>
<organism evidence="2 3">
    <name type="scientific">Streptomyces tsukubensis (strain DSM 42081 / NBRC 108919 / NRRL 18488 / 9993)</name>
    <dbReference type="NCBI Taxonomy" id="1114943"/>
    <lineage>
        <taxon>Bacteria</taxon>
        <taxon>Bacillati</taxon>
        <taxon>Actinomycetota</taxon>
        <taxon>Actinomycetes</taxon>
        <taxon>Kitasatosporales</taxon>
        <taxon>Streptomycetaceae</taxon>
        <taxon>Streptomyces</taxon>
    </lineage>
</organism>
<dbReference type="AlphaFoldDB" id="A0A7G3U7F1"/>
<keyword evidence="1" id="KW-1133">Transmembrane helix</keyword>
<accession>A0A7G3U7F1</accession>
<sequence length="488" mass="50132">MQSRKDQVQAHMFVMGRLTGGMLRQDPDAPETPGGRTNRGLAWGIGLAVVLVLGFLLYGLIAPAGTKTWRTSNALIVQKDTGTRYLYLDGVLRPVHNYASARLIAEKAPATVSVSAASLRGERRGTPVGIPGAPDALPAPRDLERGAWQVCAEEPLSTGPDGTGRQTRTSLRLGPAADGEVPGRRQAVLVRADDGTRHLLWGDQRLRIGGHGALQALGYSGTPPVPVSAAFLSSLPAGADLVAPEVEGRGTQSGRTGTATARVGQVFRLESPGATGQYFLLEKAGLRPLSPLAAALVLGDARTAAQAYPGARPAALPLTADELTRRQAPAATAAPSPADWPNTTPPVVRASPGAALCAQIQPEGTTPRIRLALLPAAPASVPPARGPEIAPACLPVDGITVAPGRGALVAALGAGGGVRGTTTYLVTDVGVKYRIGEGAAAQRLGLKGAAVQAVPSRLLDMLPTGPDLDVAAATGATDRRIPANRPCR</sequence>
<dbReference type="Pfam" id="PF05108">
    <property type="entry name" value="T7SS_ESX1_EccB"/>
    <property type="match status" value="1"/>
</dbReference>
<dbReference type="Proteomes" id="UP000005940">
    <property type="component" value="Chromosome"/>
</dbReference>
<evidence type="ECO:0000313" key="3">
    <source>
        <dbReference type="Proteomes" id="UP000005940"/>
    </source>
</evidence>
<dbReference type="EMBL" id="CP029159">
    <property type="protein sequence ID" value="QKM66297.1"/>
    <property type="molecule type" value="Genomic_DNA"/>
</dbReference>
<evidence type="ECO:0000256" key="1">
    <source>
        <dbReference type="SAM" id="Phobius"/>
    </source>
</evidence>